<sequence length="162" mass="17561">MPKCRLHGISSHTSVRAHMWGFDAIVEAISSILVGGPHEHVGPDGPKSSFRPNHPVRPEMVAESLVATLGLRKGHYSCKLRKYPWWHRGRITVGITYVIGGSATALSSKSAKVGFEDHDVIGGSATALCSRSAERNFLAYVKSDVVMRGLALSNSTWSPILK</sequence>
<dbReference type="EMBL" id="SMMG02000005">
    <property type="protein sequence ID" value="KAA3473670.1"/>
    <property type="molecule type" value="Genomic_DNA"/>
</dbReference>
<evidence type="ECO:0000313" key="1">
    <source>
        <dbReference type="EMBL" id="KAA3473670.1"/>
    </source>
</evidence>
<keyword evidence="2" id="KW-1185">Reference proteome</keyword>
<proteinExistence type="predicted"/>
<reference evidence="2" key="1">
    <citation type="journal article" date="2019" name="Plant Biotechnol. J.">
        <title>Genome sequencing of the Australian wild diploid species Gossypium australe highlights disease resistance and delayed gland morphogenesis.</title>
        <authorList>
            <person name="Cai Y."/>
            <person name="Cai X."/>
            <person name="Wang Q."/>
            <person name="Wang P."/>
            <person name="Zhang Y."/>
            <person name="Cai C."/>
            <person name="Xu Y."/>
            <person name="Wang K."/>
            <person name="Zhou Z."/>
            <person name="Wang C."/>
            <person name="Geng S."/>
            <person name="Li B."/>
            <person name="Dong Q."/>
            <person name="Hou Y."/>
            <person name="Wang H."/>
            <person name="Ai P."/>
            <person name="Liu Z."/>
            <person name="Yi F."/>
            <person name="Sun M."/>
            <person name="An G."/>
            <person name="Cheng J."/>
            <person name="Zhang Y."/>
            <person name="Shi Q."/>
            <person name="Xie Y."/>
            <person name="Shi X."/>
            <person name="Chang Y."/>
            <person name="Huang F."/>
            <person name="Chen Y."/>
            <person name="Hong S."/>
            <person name="Mi L."/>
            <person name="Sun Q."/>
            <person name="Zhang L."/>
            <person name="Zhou B."/>
            <person name="Peng R."/>
            <person name="Zhang X."/>
            <person name="Liu F."/>
        </authorList>
    </citation>
    <scope>NUCLEOTIDE SEQUENCE [LARGE SCALE GENOMIC DNA]</scope>
    <source>
        <strain evidence="2">cv. PA1801</strain>
    </source>
</reference>
<protein>
    <submittedName>
        <fullName evidence="1">Uncharacterized protein</fullName>
    </submittedName>
</protein>
<evidence type="ECO:0000313" key="2">
    <source>
        <dbReference type="Proteomes" id="UP000325315"/>
    </source>
</evidence>
<comment type="caution">
    <text evidence="1">The sequence shown here is derived from an EMBL/GenBank/DDBJ whole genome shotgun (WGS) entry which is preliminary data.</text>
</comment>
<accession>A0A5B6VWQ2</accession>
<name>A0A5B6VWQ2_9ROSI</name>
<dbReference type="AlphaFoldDB" id="A0A5B6VWQ2"/>
<dbReference type="Proteomes" id="UP000325315">
    <property type="component" value="Unassembled WGS sequence"/>
</dbReference>
<organism evidence="1 2">
    <name type="scientific">Gossypium australe</name>
    <dbReference type="NCBI Taxonomy" id="47621"/>
    <lineage>
        <taxon>Eukaryota</taxon>
        <taxon>Viridiplantae</taxon>
        <taxon>Streptophyta</taxon>
        <taxon>Embryophyta</taxon>
        <taxon>Tracheophyta</taxon>
        <taxon>Spermatophyta</taxon>
        <taxon>Magnoliopsida</taxon>
        <taxon>eudicotyledons</taxon>
        <taxon>Gunneridae</taxon>
        <taxon>Pentapetalae</taxon>
        <taxon>rosids</taxon>
        <taxon>malvids</taxon>
        <taxon>Malvales</taxon>
        <taxon>Malvaceae</taxon>
        <taxon>Malvoideae</taxon>
        <taxon>Gossypium</taxon>
    </lineage>
</organism>
<gene>
    <name evidence="1" type="ORF">EPI10_024032</name>
</gene>